<evidence type="ECO:0000256" key="9">
    <source>
        <dbReference type="ARBA" id="ARBA00048689"/>
    </source>
</evidence>
<evidence type="ECO:0000256" key="6">
    <source>
        <dbReference type="ARBA" id="ARBA00022842"/>
    </source>
</evidence>
<evidence type="ECO:0000256" key="8">
    <source>
        <dbReference type="ARBA" id="ARBA00040894"/>
    </source>
</evidence>
<dbReference type="InterPro" id="IPR029044">
    <property type="entry name" value="Nucleotide-diphossugar_trans"/>
</dbReference>
<evidence type="ECO:0000256" key="4">
    <source>
        <dbReference type="ARBA" id="ARBA00022676"/>
    </source>
</evidence>
<comment type="similarity">
    <text evidence="3">Belongs to the glycosyltransferase 2 family.</text>
</comment>
<accession>A0A060C4F2</accession>
<dbReference type="PANTHER" id="PTHR48090:SF10">
    <property type="entry name" value="GLUCOSYL-3-PHOSPHOGLYCERATE SYNTHASE"/>
    <property type="match status" value="1"/>
</dbReference>
<dbReference type="InterPro" id="IPR001173">
    <property type="entry name" value="Glyco_trans_2-like"/>
</dbReference>
<keyword evidence="5" id="KW-0808">Transferase</keyword>
<keyword evidence="6" id="KW-0460">Magnesium</keyword>
<dbReference type="EC" id="2.4.1.266" evidence="7"/>
<dbReference type="Pfam" id="PF00535">
    <property type="entry name" value="Glycos_transf_2"/>
    <property type="match status" value="1"/>
</dbReference>
<feature type="domain" description="Glycosyltransferase 2-like" evidence="11">
    <location>
        <begin position="8"/>
        <end position="90"/>
    </location>
</feature>
<dbReference type="InterPro" id="IPR050256">
    <property type="entry name" value="Glycosyltransferase_2"/>
</dbReference>
<evidence type="ECO:0000259" key="11">
    <source>
        <dbReference type="Pfam" id="PF00535"/>
    </source>
</evidence>
<dbReference type="GO" id="GO:0016757">
    <property type="term" value="F:glycosyltransferase activity"/>
    <property type="evidence" value="ECO:0007669"/>
    <property type="project" value="UniProtKB-KW"/>
</dbReference>
<reference evidence="12" key="1">
    <citation type="journal article" date="2013" name="Environ. Microbiol.">
        <title>Seasonally variable intestinal metagenomes of the red palm weevil (Rhynchophorus ferrugineus).</title>
        <authorList>
            <person name="Jia S."/>
            <person name="Zhang X."/>
            <person name="Zhang G."/>
            <person name="Yin A."/>
            <person name="Zhang S."/>
            <person name="Li F."/>
            <person name="Wang L."/>
            <person name="Zhao D."/>
            <person name="Yun Q."/>
            <person name="Tala"/>
            <person name="Wang J."/>
            <person name="Sun G."/>
            <person name="Baabdullah M."/>
            <person name="Yu X."/>
            <person name="Hu S."/>
            <person name="Al-Mssallem I.S."/>
            <person name="Yu J."/>
        </authorList>
    </citation>
    <scope>NUCLEOTIDE SEQUENCE</scope>
</reference>
<dbReference type="AlphaFoldDB" id="A0A060C4F2"/>
<comment type="catalytic activity">
    <reaction evidence="10">
        <text>an NDP-alpha-D-glucose + (2R)-3-phosphoglycerate = (2R)-2-O-(alpha-D-glucopyranosyl)-3-phospho-glycerate + a ribonucleoside 5'-diphosphate + H(+)</text>
        <dbReference type="Rhea" id="RHEA:47244"/>
        <dbReference type="ChEBI" id="CHEBI:15378"/>
        <dbReference type="ChEBI" id="CHEBI:57930"/>
        <dbReference type="ChEBI" id="CHEBI:58272"/>
        <dbReference type="ChEBI" id="CHEBI:62600"/>
        <dbReference type="ChEBI" id="CHEBI:76533"/>
        <dbReference type="EC" id="2.4.1.266"/>
    </reaction>
    <physiologicalReaction direction="left-to-right" evidence="10">
        <dbReference type="Rhea" id="RHEA:47245"/>
    </physiologicalReaction>
</comment>
<evidence type="ECO:0000256" key="7">
    <source>
        <dbReference type="ARBA" id="ARBA00039022"/>
    </source>
</evidence>
<evidence type="ECO:0000313" key="12">
    <source>
        <dbReference type="EMBL" id="AIA89807.1"/>
    </source>
</evidence>
<protein>
    <recommendedName>
        <fullName evidence="8">Glucosyl-3-phosphoglycerate synthase</fullName>
        <ecNumber evidence="7">2.4.1.266</ecNumber>
    </recommendedName>
</protein>
<proteinExistence type="inferred from homology"/>
<evidence type="ECO:0000256" key="1">
    <source>
        <dbReference type="ARBA" id="ARBA00001936"/>
    </source>
</evidence>
<comment type="cofactor">
    <cofactor evidence="2">
        <name>Mg(2+)</name>
        <dbReference type="ChEBI" id="CHEBI:18420"/>
    </cofactor>
</comment>
<keyword evidence="4" id="KW-0328">Glycosyltransferase</keyword>
<sequence>MSAAHLYVIVPVLNEAGNMPRLIEALQRLAGELAGSHTVSVRLVDDGSTDDTASLARELAGELDLQVLSHATNLGPGQAFATAFASLHGQLTPQDAVVTIEGDNTSRVEL</sequence>
<evidence type="ECO:0000256" key="3">
    <source>
        <dbReference type="ARBA" id="ARBA00006739"/>
    </source>
</evidence>
<evidence type="ECO:0000256" key="10">
    <source>
        <dbReference type="ARBA" id="ARBA00048997"/>
    </source>
</evidence>
<comment type="catalytic activity">
    <reaction evidence="9">
        <text>(2R)-3-phosphoglycerate + UDP-alpha-D-glucose = (2R)-2-O-(alpha-D-glucopyranosyl)-3-phospho-glycerate + UDP + H(+)</text>
        <dbReference type="Rhea" id="RHEA:31319"/>
        <dbReference type="ChEBI" id="CHEBI:15378"/>
        <dbReference type="ChEBI" id="CHEBI:58223"/>
        <dbReference type="ChEBI" id="CHEBI:58272"/>
        <dbReference type="ChEBI" id="CHEBI:58885"/>
        <dbReference type="ChEBI" id="CHEBI:62600"/>
        <dbReference type="EC" id="2.4.1.266"/>
    </reaction>
    <physiologicalReaction direction="left-to-right" evidence="9">
        <dbReference type="Rhea" id="RHEA:31320"/>
    </physiologicalReaction>
</comment>
<comment type="cofactor">
    <cofactor evidence="1">
        <name>Mn(2+)</name>
        <dbReference type="ChEBI" id="CHEBI:29035"/>
    </cofactor>
</comment>
<evidence type="ECO:0000256" key="5">
    <source>
        <dbReference type="ARBA" id="ARBA00022679"/>
    </source>
</evidence>
<feature type="non-terminal residue" evidence="12">
    <location>
        <position position="110"/>
    </location>
</feature>
<name>A0A060C4F2_9MYCO</name>
<dbReference type="Gene3D" id="3.90.550.10">
    <property type="entry name" value="Spore Coat Polysaccharide Biosynthesis Protein SpsA, Chain A"/>
    <property type="match status" value="1"/>
</dbReference>
<organism evidence="12">
    <name type="scientific">uncultured Mycobacterium sp</name>
    <dbReference type="NCBI Taxonomy" id="171292"/>
    <lineage>
        <taxon>Bacteria</taxon>
        <taxon>Bacillati</taxon>
        <taxon>Actinomycetota</taxon>
        <taxon>Actinomycetes</taxon>
        <taxon>Mycobacteriales</taxon>
        <taxon>Mycobacteriaceae</taxon>
        <taxon>Mycobacterium</taxon>
        <taxon>environmental samples</taxon>
    </lineage>
</organism>
<dbReference type="SUPFAM" id="SSF53448">
    <property type="entry name" value="Nucleotide-diphospho-sugar transferases"/>
    <property type="match status" value="1"/>
</dbReference>
<evidence type="ECO:0000256" key="2">
    <source>
        <dbReference type="ARBA" id="ARBA00001946"/>
    </source>
</evidence>
<dbReference type="PANTHER" id="PTHR48090">
    <property type="entry name" value="UNDECAPRENYL-PHOSPHATE 4-DEOXY-4-FORMAMIDO-L-ARABINOSE TRANSFERASE-RELATED"/>
    <property type="match status" value="1"/>
</dbReference>
<dbReference type="EMBL" id="KF122511">
    <property type="protein sequence ID" value="AIA89807.1"/>
    <property type="molecule type" value="Genomic_DNA"/>
</dbReference>